<feature type="compositionally biased region" description="Basic residues" evidence="2">
    <location>
        <begin position="717"/>
        <end position="728"/>
    </location>
</feature>
<feature type="compositionally biased region" description="Pro residues" evidence="2">
    <location>
        <begin position="393"/>
        <end position="404"/>
    </location>
</feature>
<feature type="region of interest" description="Disordered" evidence="2">
    <location>
        <begin position="336"/>
        <end position="371"/>
    </location>
</feature>
<comment type="caution">
    <text evidence="3">The sequence shown here is derived from an EMBL/GenBank/DDBJ whole genome shotgun (WGS) entry which is preliminary data.</text>
</comment>
<name>A0A5N4EF03_CAMDR</name>
<keyword evidence="3" id="KW-0812">Transmembrane</keyword>
<proteinExistence type="predicted"/>
<keyword evidence="4" id="KW-1185">Reference proteome</keyword>
<dbReference type="EMBL" id="JWIN03000002">
    <property type="protein sequence ID" value="KAB1281967.1"/>
    <property type="molecule type" value="Genomic_DNA"/>
</dbReference>
<feature type="compositionally biased region" description="Basic residues" evidence="2">
    <location>
        <begin position="899"/>
        <end position="909"/>
    </location>
</feature>
<organism evidence="3 4">
    <name type="scientific">Camelus dromedarius</name>
    <name type="common">Dromedary</name>
    <name type="synonym">Arabian camel</name>
    <dbReference type="NCBI Taxonomy" id="9838"/>
    <lineage>
        <taxon>Eukaryota</taxon>
        <taxon>Metazoa</taxon>
        <taxon>Chordata</taxon>
        <taxon>Craniata</taxon>
        <taxon>Vertebrata</taxon>
        <taxon>Euteleostomi</taxon>
        <taxon>Mammalia</taxon>
        <taxon>Eutheria</taxon>
        <taxon>Laurasiatheria</taxon>
        <taxon>Artiodactyla</taxon>
        <taxon>Tylopoda</taxon>
        <taxon>Camelidae</taxon>
        <taxon>Camelus</taxon>
    </lineage>
</organism>
<keyword evidence="3" id="KW-0472">Membrane</keyword>
<feature type="region of interest" description="Disordered" evidence="2">
    <location>
        <begin position="1327"/>
        <end position="1354"/>
    </location>
</feature>
<feature type="compositionally biased region" description="Polar residues" evidence="2">
    <location>
        <begin position="336"/>
        <end position="345"/>
    </location>
</feature>
<feature type="region of interest" description="Disordered" evidence="2">
    <location>
        <begin position="1283"/>
        <end position="1304"/>
    </location>
</feature>
<evidence type="ECO:0000256" key="1">
    <source>
        <dbReference type="ARBA" id="ARBA00022581"/>
    </source>
</evidence>
<accession>A0A5N4EF03</accession>
<reference evidence="3 4" key="1">
    <citation type="journal article" date="2019" name="Mol. Ecol. Resour.">
        <title>Improving Illumina assemblies with Hi-C and long reads: an example with the North African dromedary.</title>
        <authorList>
            <person name="Elbers J.P."/>
            <person name="Rogers M.F."/>
            <person name="Perelman P.L."/>
            <person name="Proskuryakova A.A."/>
            <person name="Serdyukova N.A."/>
            <person name="Johnson W.E."/>
            <person name="Horin P."/>
            <person name="Corander J."/>
            <person name="Murphy D."/>
            <person name="Burger P.A."/>
        </authorList>
    </citation>
    <scope>NUCLEOTIDE SEQUENCE [LARGE SCALE GENOMIC DNA]</scope>
    <source>
        <strain evidence="3">Drom800</strain>
        <tissue evidence="3">Blood</tissue>
    </source>
</reference>
<feature type="compositionally biased region" description="Basic residues" evidence="2">
    <location>
        <begin position="24"/>
        <end position="39"/>
    </location>
</feature>
<dbReference type="Proteomes" id="UP000299084">
    <property type="component" value="Unassembled WGS sequence"/>
</dbReference>
<dbReference type="PANTHER" id="PTHR13037">
    <property type="entry name" value="FORMIN"/>
    <property type="match status" value="1"/>
</dbReference>
<feature type="compositionally biased region" description="Low complexity" evidence="2">
    <location>
        <begin position="1139"/>
        <end position="1149"/>
    </location>
</feature>
<feature type="region of interest" description="Disordered" evidence="2">
    <location>
        <begin position="21"/>
        <end position="74"/>
    </location>
</feature>
<feature type="region of interest" description="Disordered" evidence="2">
    <location>
        <begin position="1053"/>
        <end position="1082"/>
    </location>
</feature>
<evidence type="ECO:0000313" key="4">
    <source>
        <dbReference type="Proteomes" id="UP000299084"/>
    </source>
</evidence>
<feature type="compositionally biased region" description="Polar residues" evidence="2">
    <location>
        <begin position="1327"/>
        <end position="1337"/>
    </location>
</feature>
<feature type="region of interest" description="Disordered" evidence="2">
    <location>
        <begin position="899"/>
        <end position="978"/>
    </location>
</feature>
<feature type="compositionally biased region" description="Gly residues" evidence="2">
    <location>
        <begin position="841"/>
        <end position="851"/>
    </location>
</feature>
<feature type="compositionally biased region" description="Basic and acidic residues" evidence="2">
    <location>
        <begin position="866"/>
        <end position="876"/>
    </location>
</feature>
<dbReference type="PANTHER" id="PTHR13037:SF24">
    <property type="entry name" value="POLYCOMB PROTEIN PCL-RELATED"/>
    <property type="match status" value="1"/>
</dbReference>
<sequence>MEALQAPLRGCLACGSSGTLKTAPSHHPHHRPVTFHKGRASSGLGSRLNSETPSRSVDCSCTRRPRPLSKGRRDAARWPVRRGWASQVSLVGLQGPRELCMTESPDCCPSLLQTQRGDRHTLRKTADYLLREQTIDLSTMIIVMVAGPLHLHLIPQRAFTSPAHPNLHSSRPFVTGHLLVTLCPWSPTRLSVGLPPRSGLRHLALFSFPDGEELEGKAGHEWPALSSQPGGGRQTLNTGRSAWAERQGGGVVKMGADREQEGVEGHVMGVKEVGVQGGGGRSLEYKEVREQGELGAQRGGVQGGGQVSGAGGWGREVVLSPRSHDYCWKASVRTTGSRNIQQKGQHTPRPCVRKRHSPVNEQGGWWGAGGGGLWRREEARLRINTKPLTCPHGPAPGLPRPPQRPSAGPANVSSLPPAKPDQSGCGGPGFGNGGVAASSRRWLQTSRSTERGGSADVLKSALPAKNTANLLLVAAIAVQDSPTQMDFTYIPGQMVSVKRGRGAPARGLPGEYARDLWRLVPLLTGTTGRCELWGGWQERGRVLKAPLHLPIPSSPALSLAASAPASPGSSAKLFNAAISRQGESSAPRPRSCSGRDGVHRTTGAGPAARPVGPQRLSRGIPPRSPFKRTMGAPKRPGESHLPRPTTSRLPLAHQESERGDSTPIAPSPALLASRESPDEINSLAPASGGTFLLIPRQGLFRLKPNDSSKVLPEVHLHRPPRLHRRVHSTRAPPPNPPLDPASRLRPSSPEHPGPLLPRAPFPFPYPYPRIQTSSPRGLSLPPSFFPSPPDSPLPLLPQHRAPFFFHFLHPKLTSSSFLTSGRRVGKERDPSPVTGSANRGTRGGRSWGWGRGEIRGESQGAAGGADRGRKAERHGEGGPFLREAAEGVLGAAGVVGRRRAGSCRARRAGRGAPRLGGGARALRSSAPHRFLRGCGGGEMPRRRRPPTPREDEEEAGEARRRGGGGGRRRARGVRAGSGAEDEVERRGACAALSSCLLLACALSAAAVGLKCFSLGSELRGEPFRLGAAAGAFYSGLLLAAASRCLAPPCSAAGPGRASRGAGPGPGLGFPRPQQGLQRPRRASRVRTRAFGAGEQPEPAPPRRLVFMLGVLSAFAGAVIDGDTVSLVERKYSLTTACPPRAPAAATARPRAPRPPVPGPAPGASRVRSTLDAPPSVSFSCRSCCSELHIFASRAMPPSLSPPLWSLVFSPSAPPVPPFRLFPFLRIAFHSVPVRIVTFRPPPQRLRGFERSSPTLSPISTWASFHAVLSEGTVCGCQVRVPRTPPHASSNPTRRPWRAEPGQLSSPGRWVSLGFSLKSPCRGSCRNGVNSSGDSRLASNAGEGAMGVESPRSDLGGLRGTLGGREEGMAFSLASLGAPIVLLKGDLGGMPLESPLRSHRAERLGLRRWFYAHRRGADDSPCRLIAALNNFALDPGEAGAEAARESAGGGGDGKVKGCFENTPPFLPPAWPVLACGDTPRAHSQGYEPPKVPRVWRKLRPHSPGSPRAGAPRPRFTETICPGNVCEVPSCGSLDICVGLSRFAVFLAGSADFRTSAEPPRSVLLLMHDDLPEKSEYNSSIPKARPSAARLIRLCRRKRPGQTWGRAVLGGALKPLH</sequence>
<keyword evidence="1" id="KW-0945">Host-virus interaction</keyword>
<feature type="compositionally biased region" description="Gly residues" evidence="2">
    <location>
        <begin position="424"/>
        <end position="434"/>
    </location>
</feature>
<gene>
    <name evidence="3" type="ORF">Cadr_000002415</name>
</gene>
<feature type="region of interest" description="Disordered" evidence="2">
    <location>
        <begin position="579"/>
        <end position="669"/>
    </location>
</feature>
<evidence type="ECO:0000256" key="2">
    <source>
        <dbReference type="SAM" id="MobiDB-lite"/>
    </source>
</evidence>
<protein>
    <submittedName>
        <fullName evidence="3">Transmembrane protein 271</fullName>
    </submittedName>
</protein>
<feature type="region of interest" description="Disordered" evidence="2">
    <location>
        <begin position="819"/>
        <end position="879"/>
    </location>
</feature>
<feature type="region of interest" description="Disordered" evidence="2">
    <location>
        <begin position="716"/>
        <end position="757"/>
    </location>
</feature>
<feature type="compositionally biased region" description="Polar residues" evidence="2">
    <location>
        <begin position="43"/>
        <end position="59"/>
    </location>
</feature>
<feature type="compositionally biased region" description="Low complexity" evidence="2">
    <location>
        <begin position="1068"/>
        <end position="1077"/>
    </location>
</feature>
<feature type="region of interest" description="Disordered" evidence="2">
    <location>
        <begin position="386"/>
        <end position="455"/>
    </location>
</feature>
<evidence type="ECO:0000313" key="3">
    <source>
        <dbReference type="EMBL" id="KAB1281967.1"/>
    </source>
</evidence>
<feature type="region of interest" description="Disordered" evidence="2">
    <location>
        <begin position="1139"/>
        <end position="1168"/>
    </location>
</feature>